<reference evidence="7 8" key="1">
    <citation type="journal article" date="2009" name="PLoS ONE">
        <title>The complete genome of Teredinibacter turnerae T7901: an intracellular endosymbiont of marine wood-boring bivalves (shipworms).</title>
        <authorList>
            <person name="Yang J.C."/>
            <person name="Madupu R."/>
            <person name="Durkin A.S."/>
            <person name="Ekborg N.A."/>
            <person name="Pedamallu C.S."/>
            <person name="Hostetler J.B."/>
            <person name="Radune D."/>
            <person name="Toms B.S."/>
            <person name="Henrissat B."/>
            <person name="Coutinho P.M."/>
            <person name="Schwarz S."/>
            <person name="Field L."/>
            <person name="Trindade-Silva A.E."/>
            <person name="Soares C.A.G."/>
            <person name="Elshahawi S."/>
            <person name="Hanora A."/>
            <person name="Schmidt E.W."/>
            <person name="Haygood M.G."/>
            <person name="Posfai J."/>
            <person name="Benner J."/>
            <person name="Madinger C."/>
            <person name="Nove J."/>
            <person name="Anton B."/>
            <person name="Chaudhary K."/>
            <person name="Foster J."/>
            <person name="Holman A."/>
            <person name="Kumar S."/>
            <person name="Lessard P.A."/>
            <person name="Luyten Y.A."/>
            <person name="Slatko B."/>
            <person name="Wood N."/>
            <person name="Wu B."/>
            <person name="Teplitski M."/>
            <person name="Mougous J.D."/>
            <person name="Ward N."/>
            <person name="Eisen J.A."/>
            <person name="Badger J.H."/>
            <person name="Distel D.L."/>
        </authorList>
    </citation>
    <scope>NUCLEOTIDE SEQUENCE [LARGE SCALE GENOMIC DNA]</scope>
    <source>
        <strain evidence="8">ATCC 39867 / T7901</strain>
    </source>
</reference>
<dbReference type="AlphaFoldDB" id="C5BKL5"/>
<comment type="subcellular location">
    <subcellularLocation>
        <location evidence="1">Membrane</location>
        <topology evidence="1">Multi-pass membrane protein</topology>
    </subcellularLocation>
</comment>
<dbReference type="RefSeq" id="WP_015819499.1">
    <property type="nucleotide sequence ID" value="NC_012997.1"/>
</dbReference>
<evidence type="ECO:0000256" key="1">
    <source>
        <dbReference type="ARBA" id="ARBA00004141"/>
    </source>
</evidence>
<keyword evidence="2 5" id="KW-0812">Transmembrane</keyword>
<sequence>MALLIFGLLLWCGTHFVPALAPRLKSAVMTRVGTNGYKGLFALTVFAGLACIIFGWRSTTPQLFYVLPLGFRHIGYLLILIAFIIIGAAHYPSRIKRAIPHPMLTGVALWAFTHLLLNGDSRSMVLFGTLLVWSILEILLISRRDGKVTTPASPPWKVEFVGLFISLLIFLALAFFHRYFTGIPIINL</sequence>
<evidence type="ECO:0000259" key="6">
    <source>
        <dbReference type="Pfam" id="PF07298"/>
    </source>
</evidence>
<dbReference type="HOGENOM" id="CLU_104582_1_0_6"/>
<evidence type="ECO:0000256" key="3">
    <source>
        <dbReference type="ARBA" id="ARBA00022989"/>
    </source>
</evidence>
<name>C5BKL5_TERTT</name>
<organism evidence="7 8">
    <name type="scientific">Teredinibacter turnerae (strain ATCC 39867 / T7901)</name>
    <dbReference type="NCBI Taxonomy" id="377629"/>
    <lineage>
        <taxon>Bacteria</taxon>
        <taxon>Pseudomonadati</taxon>
        <taxon>Pseudomonadota</taxon>
        <taxon>Gammaproteobacteria</taxon>
        <taxon>Cellvibrionales</taxon>
        <taxon>Cellvibrionaceae</taxon>
        <taxon>Teredinibacter</taxon>
    </lineage>
</organism>
<dbReference type="GO" id="GO:0016020">
    <property type="term" value="C:membrane"/>
    <property type="evidence" value="ECO:0007669"/>
    <property type="project" value="UniProtKB-SubCell"/>
</dbReference>
<evidence type="ECO:0000256" key="2">
    <source>
        <dbReference type="ARBA" id="ARBA00022692"/>
    </source>
</evidence>
<dbReference type="OrthoDB" id="5293641at2"/>
<feature type="transmembrane region" description="Helical" evidence="5">
    <location>
        <begin position="161"/>
        <end position="180"/>
    </location>
</feature>
<feature type="transmembrane region" description="Helical" evidence="5">
    <location>
        <begin position="63"/>
        <end position="86"/>
    </location>
</feature>
<accession>C5BKL5</accession>
<gene>
    <name evidence="7" type="primary">nnrU</name>
    <name evidence="7" type="ordered locus">TERTU_4737</name>
</gene>
<proteinExistence type="predicted"/>
<evidence type="ECO:0000313" key="8">
    <source>
        <dbReference type="Proteomes" id="UP000009080"/>
    </source>
</evidence>
<dbReference type="Proteomes" id="UP000009080">
    <property type="component" value="Chromosome"/>
</dbReference>
<dbReference type="STRING" id="377629.TERTU_4737"/>
<dbReference type="eggNOG" id="COG4094">
    <property type="taxonomic scope" value="Bacteria"/>
</dbReference>
<feature type="transmembrane region" description="Helical" evidence="5">
    <location>
        <begin position="36"/>
        <end position="56"/>
    </location>
</feature>
<dbReference type="KEGG" id="ttu:TERTU_4737"/>
<evidence type="ECO:0000256" key="4">
    <source>
        <dbReference type="ARBA" id="ARBA00023136"/>
    </source>
</evidence>
<feature type="domain" description="NnrU" evidence="6">
    <location>
        <begin position="3"/>
        <end position="184"/>
    </location>
</feature>
<feature type="transmembrane region" description="Helical" evidence="5">
    <location>
        <begin position="124"/>
        <end position="141"/>
    </location>
</feature>
<dbReference type="EMBL" id="CP001614">
    <property type="protein sequence ID" value="ACR13385.1"/>
    <property type="molecule type" value="Genomic_DNA"/>
</dbReference>
<dbReference type="InterPro" id="IPR009915">
    <property type="entry name" value="NnrU_dom"/>
</dbReference>
<evidence type="ECO:0000313" key="7">
    <source>
        <dbReference type="EMBL" id="ACR13385.1"/>
    </source>
</evidence>
<keyword evidence="4 5" id="KW-0472">Membrane</keyword>
<keyword evidence="3 5" id="KW-1133">Transmembrane helix</keyword>
<dbReference type="Pfam" id="PF07298">
    <property type="entry name" value="NnrU"/>
    <property type="match status" value="1"/>
</dbReference>
<evidence type="ECO:0000256" key="5">
    <source>
        <dbReference type="SAM" id="Phobius"/>
    </source>
</evidence>
<protein>
    <submittedName>
        <fullName evidence="7">NnrU protein</fullName>
    </submittedName>
</protein>
<feature type="transmembrane region" description="Helical" evidence="5">
    <location>
        <begin position="98"/>
        <end position="117"/>
    </location>
</feature>
<keyword evidence="8" id="KW-1185">Reference proteome</keyword>